<gene>
    <name evidence="1" type="ORF">PDIGIT_LOCUS4107</name>
</gene>
<name>A0A9W4XN22_9PLEO</name>
<accession>A0A9W4XN22</accession>
<proteinExistence type="predicted"/>
<dbReference type="Proteomes" id="UP001152607">
    <property type="component" value="Unassembled WGS sequence"/>
</dbReference>
<keyword evidence="2" id="KW-1185">Reference proteome</keyword>
<evidence type="ECO:0000313" key="1">
    <source>
        <dbReference type="EMBL" id="CAI6329292.1"/>
    </source>
</evidence>
<reference evidence="1" key="1">
    <citation type="submission" date="2023-01" db="EMBL/GenBank/DDBJ databases">
        <authorList>
            <person name="Van Ghelder C."/>
            <person name="Rancurel C."/>
        </authorList>
    </citation>
    <scope>NUCLEOTIDE SEQUENCE</scope>
    <source>
        <strain evidence="1">CNCM I-4278</strain>
    </source>
</reference>
<dbReference type="EMBL" id="CAOQHR010000002">
    <property type="protein sequence ID" value="CAI6329292.1"/>
    <property type="molecule type" value="Genomic_DNA"/>
</dbReference>
<comment type="caution">
    <text evidence="1">The sequence shown here is derived from an EMBL/GenBank/DDBJ whole genome shotgun (WGS) entry which is preliminary data.</text>
</comment>
<dbReference type="OrthoDB" id="4521980at2759"/>
<evidence type="ECO:0000313" key="2">
    <source>
        <dbReference type="Proteomes" id="UP001152607"/>
    </source>
</evidence>
<dbReference type="AlphaFoldDB" id="A0A9W4XN22"/>
<sequence>MRRTGHGVYSFKCCLYQGTSWPHILNCLFVAYIANSPILFRLTGPQQLKSEELAFAVTCSRAHDVLEEFNQHPLLYHQLRLHRPHSWLFQANGALQPFPNRFSKFKPPLSIHHTLYPYTSPAKLTKMVNLKPLQKPISASWERTITRNDYNKMLKGFQPSDMDHKWGMQADAPDAQGNINLHAYRSWMSEIMFSITVEVADLNSTEDKDWAKVVKISWNEQPGGMKVSEAEAKEDMTDLCRNLLSCKI</sequence>
<organism evidence="1 2">
    <name type="scientific">Periconia digitata</name>
    <dbReference type="NCBI Taxonomy" id="1303443"/>
    <lineage>
        <taxon>Eukaryota</taxon>
        <taxon>Fungi</taxon>
        <taxon>Dikarya</taxon>
        <taxon>Ascomycota</taxon>
        <taxon>Pezizomycotina</taxon>
        <taxon>Dothideomycetes</taxon>
        <taxon>Pleosporomycetidae</taxon>
        <taxon>Pleosporales</taxon>
        <taxon>Massarineae</taxon>
        <taxon>Periconiaceae</taxon>
        <taxon>Periconia</taxon>
    </lineage>
</organism>
<protein>
    <submittedName>
        <fullName evidence="1">Uncharacterized protein</fullName>
    </submittedName>
</protein>